<sequence length="41" mass="4826">MKVSKLLKKVVKKEGKHSHTAHIIVKYKNSKEFNYLVDLDK</sequence>
<accession>A0A6S6T8K9</accession>
<gene>
    <name evidence="1" type="ORF">HELGO_WM3699</name>
</gene>
<dbReference type="AlphaFoldDB" id="A0A6S6T8K9"/>
<organism evidence="1">
    <name type="scientific">uncultured Sulfurovum sp</name>
    <dbReference type="NCBI Taxonomy" id="269237"/>
    <lineage>
        <taxon>Bacteria</taxon>
        <taxon>Pseudomonadati</taxon>
        <taxon>Campylobacterota</taxon>
        <taxon>Epsilonproteobacteria</taxon>
        <taxon>Campylobacterales</taxon>
        <taxon>Sulfurovaceae</taxon>
        <taxon>Sulfurovum</taxon>
        <taxon>environmental samples</taxon>
    </lineage>
</organism>
<protein>
    <submittedName>
        <fullName evidence="1">Uncharacterized protein</fullName>
    </submittedName>
</protein>
<evidence type="ECO:0000313" key="1">
    <source>
        <dbReference type="EMBL" id="CAA6814556.1"/>
    </source>
</evidence>
<name>A0A6S6T8K9_9BACT</name>
<reference evidence="1" key="1">
    <citation type="submission" date="2020-01" db="EMBL/GenBank/DDBJ databases">
        <authorList>
            <person name="Meier V. D."/>
            <person name="Meier V D."/>
        </authorList>
    </citation>
    <scope>NUCLEOTIDE SEQUENCE</scope>
    <source>
        <strain evidence="1">HLG_WM_MAG_01</strain>
    </source>
</reference>
<proteinExistence type="predicted"/>
<dbReference type="EMBL" id="CACVAS010000066">
    <property type="protein sequence ID" value="CAA6814556.1"/>
    <property type="molecule type" value="Genomic_DNA"/>
</dbReference>